<protein>
    <submittedName>
        <fullName evidence="1">Uncharacterized protein</fullName>
    </submittedName>
</protein>
<accession>A0A5B6WBK8</accession>
<evidence type="ECO:0000313" key="1">
    <source>
        <dbReference type="EMBL" id="KAA3478644.1"/>
    </source>
</evidence>
<reference evidence="2" key="1">
    <citation type="journal article" date="2019" name="Plant Biotechnol. J.">
        <title>Genome sequencing of the Australian wild diploid species Gossypium australe highlights disease resistance and delayed gland morphogenesis.</title>
        <authorList>
            <person name="Cai Y."/>
            <person name="Cai X."/>
            <person name="Wang Q."/>
            <person name="Wang P."/>
            <person name="Zhang Y."/>
            <person name="Cai C."/>
            <person name="Xu Y."/>
            <person name="Wang K."/>
            <person name="Zhou Z."/>
            <person name="Wang C."/>
            <person name="Geng S."/>
            <person name="Li B."/>
            <person name="Dong Q."/>
            <person name="Hou Y."/>
            <person name="Wang H."/>
            <person name="Ai P."/>
            <person name="Liu Z."/>
            <person name="Yi F."/>
            <person name="Sun M."/>
            <person name="An G."/>
            <person name="Cheng J."/>
            <person name="Zhang Y."/>
            <person name="Shi Q."/>
            <person name="Xie Y."/>
            <person name="Shi X."/>
            <person name="Chang Y."/>
            <person name="Huang F."/>
            <person name="Chen Y."/>
            <person name="Hong S."/>
            <person name="Mi L."/>
            <person name="Sun Q."/>
            <person name="Zhang L."/>
            <person name="Zhou B."/>
            <person name="Peng R."/>
            <person name="Zhang X."/>
            <person name="Liu F."/>
        </authorList>
    </citation>
    <scope>NUCLEOTIDE SEQUENCE [LARGE SCALE GENOMIC DNA]</scope>
    <source>
        <strain evidence="2">cv. PA1801</strain>
    </source>
</reference>
<proteinExistence type="predicted"/>
<evidence type="ECO:0000313" key="2">
    <source>
        <dbReference type="Proteomes" id="UP000325315"/>
    </source>
</evidence>
<organism evidence="1 2">
    <name type="scientific">Gossypium australe</name>
    <dbReference type="NCBI Taxonomy" id="47621"/>
    <lineage>
        <taxon>Eukaryota</taxon>
        <taxon>Viridiplantae</taxon>
        <taxon>Streptophyta</taxon>
        <taxon>Embryophyta</taxon>
        <taxon>Tracheophyta</taxon>
        <taxon>Spermatophyta</taxon>
        <taxon>Magnoliopsida</taxon>
        <taxon>eudicotyledons</taxon>
        <taxon>Gunneridae</taxon>
        <taxon>Pentapetalae</taxon>
        <taxon>rosids</taxon>
        <taxon>malvids</taxon>
        <taxon>Malvales</taxon>
        <taxon>Malvaceae</taxon>
        <taxon>Malvoideae</taxon>
        <taxon>Gossypium</taxon>
    </lineage>
</organism>
<sequence length="100" mass="11552">MDNQRVNGFERKLSLIVGGLWKLMGKRKEETLEWRLRIKEIKESEKENGGEMEDLPIDLVDGKKRQRVNSKEGKSGEIRGMVELQTEISAANVKLADRRQ</sequence>
<name>A0A5B6WBK8_9ROSI</name>
<gene>
    <name evidence="1" type="ORF">EPI10_012427</name>
</gene>
<dbReference type="Proteomes" id="UP000325315">
    <property type="component" value="Unassembled WGS sequence"/>
</dbReference>
<dbReference type="EMBL" id="SMMG02000004">
    <property type="protein sequence ID" value="KAA3478644.1"/>
    <property type="molecule type" value="Genomic_DNA"/>
</dbReference>
<comment type="caution">
    <text evidence="1">The sequence shown here is derived from an EMBL/GenBank/DDBJ whole genome shotgun (WGS) entry which is preliminary data.</text>
</comment>
<dbReference type="AlphaFoldDB" id="A0A5B6WBK8"/>
<keyword evidence="2" id="KW-1185">Reference proteome</keyword>